<dbReference type="AlphaFoldDB" id="A0A6A6QBA3"/>
<proteinExistence type="predicted"/>
<reference evidence="2" key="1">
    <citation type="journal article" date="2020" name="Stud. Mycol.">
        <title>101 Dothideomycetes genomes: a test case for predicting lifestyles and emergence of pathogens.</title>
        <authorList>
            <person name="Haridas S."/>
            <person name="Albert R."/>
            <person name="Binder M."/>
            <person name="Bloem J."/>
            <person name="Labutti K."/>
            <person name="Salamov A."/>
            <person name="Andreopoulos B."/>
            <person name="Baker S."/>
            <person name="Barry K."/>
            <person name="Bills G."/>
            <person name="Bluhm B."/>
            <person name="Cannon C."/>
            <person name="Castanera R."/>
            <person name="Culley D."/>
            <person name="Daum C."/>
            <person name="Ezra D."/>
            <person name="Gonzalez J."/>
            <person name="Henrissat B."/>
            <person name="Kuo A."/>
            <person name="Liang C."/>
            <person name="Lipzen A."/>
            <person name="Lutzoni F."/>
            <person name="Magnuson J."/>
            <person name="Mondo S."/>
            <person name="Nolan M."/>
            <person name="Ohm R."/>
            <person name="Pangilinan J."/>
            <person name="Park H.-J."/>
            <person name="Ramirez L."/>
            <person name="Alfaro M."/>
            <person name="Sun H."/>
            <person name="Tritt A."/>
            <person name="Yoshinaga Y."/>
            <person name="Zwiers L.-H."/>
            <person name="Turgeon B."/>
            <person name="Goodwin S."/>
            <person name="Spatafora J."/>
            <person name="Crous P."/>
            <person name="Grigoriev I."/>
        </authorList>
    </citation>
    <scope>NUCLEOTIDE SEQUENCE</scope>
    <source>
        <strain evidence="2">CBS 269.34</strain>
    </source>
</reference>
<protein>
    <submittedName>
        <fullName evidence="2">Uncharacterized protein</fullName>
    </submittedName>
</protein>
<feature type="compositionally biased region" description="Basic and acidic residues" evidence="1">
    <location>
        <begin position="30"/>
        <end position="46"/>
    </location>
</feature>
<gene>
    <name evidence="2" type="ORF">BU16DRAFT_568048</name>
</gene>
<organism evidence="2 3">
    <name type="scientific">Lophium mytilinum</name>
    <dbReference type="NCBI Taxonomy" id="390894"/>
    <lineage>
        <taxon>Eukaryota</taxon>
        <taxon>Fungi</taxon>
        <taxon>Dikarya</taxon>
        <taxon>Ascomycota</taxon>
        <taxon>Pezizomycotina</taxon>
        <taxon>Dothideomycetes</taxon>
        <taxon>Pleosporomycetidae</taxon>
        <taxon>Mytilinidiales</taxon>
        <taxon>Mytilinidiaceae</taxon>
        <taxon>Lophium</taxon>
    </lineage>
</organism>
<evidence type="ECO:0000313" key="3">
    <source>
        <dbReference type="Proteomes" id="UP000799750"/>
    </source>
</evidence>
<name>A0A6A6QBA3_9PEZI</name>
<feature type="region of interest" description="Disordered" evidence="1">
    <location>
        <begin position="1"/>
        <end position="74"/>
    </location>
</feature>
<sequence>MDCVGQINADWTHESLPPNKPSSGTSNTDTSEHNDSNGEYNNHNDYDDYDEDDVDIASTHDRNSELSNRIEASFPDSSKFIGRVSFKEVEKEVANTYDKGTTEEIKLDQFEYYDTDKMFPKTTPDACPDDITTAIKTTAQGDKDGKRGNGVKKEEALLQALASSRPKLEVPIFKHKKDVQTLDNRPGKDSNNAKKNYAAGSSDRSVKRVM</sequence>
<dbReference type="EMBL" id="MU004201">
    <property type="protein sequence ID" value="KAF2488747.1"/>
    <property type="molecule type" value="Genomic_DNA"/>
</dbReference>
<accession>A0A6A6QBA3</accession>
<evidence type="ECO:0000313" key="2">
    <source>
        <dbReference type="EMBL" id="KAF2488747.1"/>
    </source>
</evidence>
<feature type="region of interest" description="Disordered" evidence="1">
    <location>
        <begin position="172"/>
        <end position="210"/>
    </location>
</feature>
<keyword evidence="3" id="KW-1185">Reference proteome</keyword>
<dbReference type="Proteomes" id="UP000799750">
    <property type="component" value="Unassembled WGS sequence"/>
</dbReference>
<evidence type="ECO:0000256" key="1">
    <source>
        <dbReference type="SAM" id="MobiDB-lite"/>
    </source>
</evidence>